<dbReference type="InterPro" id="IPR055100">
    <property type="entry name" value="GNAT_LYC1-like"/>
</dbReference>
<dbReference type="Pfam" id="PF22998">
    <property type="entry name" value="GNAT_LYC1-like"/>
    <property type="match status" value="1"/>
</dbReference>
<proteinExistence type="predicted"/>
<dbReference type="RefSeq" id="XP_041190020.1">
    <property type="nucleotide sequence ID" value="XM_041340656.1"/>
</dbReference>
<keyword evidence="3" id="KW-1185">Reference proteome</keyword>
<accession>A0A9P7E531</accession>
<gene>
    <name evidence="2" type="ORF">BJ212DRAFT_1483665</name>
</gene>
<dbReference type="GeneID" id="64634672"/>
<dbReference type="InterPro" id="IPR053013">
    <property type="entry name" value="LAT"/>
</dbReference>
<dbReference type="OrthoDB" id="2020070at2759"/>
<dbReference type="EMBL" id="JABBWG010000029">
    <property type="protein sequence ID" value="KAG1811421.1"/>
    <property type="molecule type" value="Genomic_DNA"/>
</dbReference>
<organism evidence="2 3">
    <name type="scientific">Suillus subaureus</name>
    <dbReference type="NCBI Taxonomy" id="48587"/>
    <lineage>
        <taxon>Eukaryota</taxon>
        <taxon>Fungi</taxon>
        <taxon>Dikarya</taxon>
        <taxon>Basidiomycota</taxon>
        <taxon>Agaricomycotina</taxon>
        <taxon>Agaricomycetes</taxon>
        <taxon>Agaricomycetidae</taxon>
        <taxon>Boletales</taxon>
        <taxon>Suillineae</taxon>
        <taxon>Suillaceae</taxon>
        <taxon>Suillus</taxon>
    </lineage>
</organism>
<name>A0A9P7E531_9AGAM</name>
<comment type="caution">
    <text evidence="2">The sequence shown here is derived from an EMBL/GenBank/DDBJ whole genome shotgun (WGS) entry which is preliminary data.</text>
</comment>
<evidence type="ECO:0000313" key="2">
    <source>
        <dbReference type="EMBL" id="KAG1811421.1"/>
    </source>
</evidence>
<evidence type="ECO:0000313" key="3">
    <source>
        <dbReference type="Proteomes" id="UP000807769"/>
    </source>
</evidence>
<protein>
    <recommendedName>
        <fullName evidence="1">LYC1 C-terminal domain-containing protein</fullName>
    </recommendedName>
</protein>
<dbReference type="PANTHER" id="PTHR34815:SF2">
    <property type="entry name" value="N-ACETYLTRANSFERASE DOMAIN-CONTAINING PROTEIN"/>
    <property type="match status" value="1"/>
</dbReference>
<sequence>MPPHDLAALSLYPATPAQVLETRERTWPHWGGSTTLEQYLQYYKRMDEMEHARDGRMITWVLAPRGDPMTLDFMCACETYKRTGLVAYPSPDGPNKVNEVPCYGIASVYTPEAKRRKGYGQHMMRLLHWVISSCDDFVEFPKEWGVPPPKVDGAGGAAFSVLYSAVGEDFYGDAGVQAEGKAGGWQVRAPWSWAWEVRGQMEKVPGRVEESPGWKWVEEGDLDEMWREDAGFIKNSLEGTPRSDPSYETPSPTAFVSALPDRGVGSFQVVRSLLVSGHAVPLKVWGIRKENIGDERRATYATWAANMWSTPTLIVTRLAATRETFPELLKKIKEAAQSAGLEKVEIWNLPRDLDGLAEGEGNEDGKKYERTRGLSMIKWYGRGETRDVEWSFNERFCWC</sequence>
<evidence type="ECO:0000259" key="1">
    <source>
        <dbReference type="Pfam" id="PF22998"/>
    </source>
</evidence>
<dbReference type="Proteomes" id="UP000807769">
    <property type="component" value="Unassembled WGS sequence"/>
</dbReference>
<reference evidence="2" key="1">
    <citation type="journal article" date="2020" name="New Phytol.">
        <title>Comparative genomics reveals dynamic genome evolution in host specialist ectomycorrhizal fungi.</title>
        <authorList>
            <person name="Lofgren L.A."/>
            <person name="Nguyen N.H."/>
            <person name="Vilgalys R."/>
            <person name="Ruytinx J."/>
            <person name="Liao H.L."/>
            <person name="Branco S."/>
            <person name="Kuo A."/>
            <person name="LaButti K."/>
            <person name="Lipzen A."/>
            <person name="Andreopoulos W."/>
            <person name="Pangilinan J."/>
            <person name="Riley R."/>
            <person name="Hundley H."/>
            <person name="Na H."/>
            <person name="Barry K."/>
            <person name="Grigoriev I.V."/>
            <person name="Stajich J.E."/>
            <person name="Kennedy P.G."/>
        </authorList>
    </citation>
    <scope>NUCLEOTIDE SEQUENCE</scope>
    <source>
        <strain evidence="2">MN1</strain>
    </source>
</reference>
<feature type="domain" description="LYC1 C-terminal" evidence="1">
    <location>
        <begin position="208"/>
        <end position="399"/>
    </location>
</feature>
<dbReference type="PANTHER" id="PTHR34815">
    <property type="entry name" value="LYSINE ACETYLTRANSFERASE"/>
    <property type="match status" value="1"/>
</dbReference>
<dbReference type="AlphaFoldDB" id="A0A9P7E531"/>